<dbReference type="GO" id="GO:0005185">
    <property type="term" value="F:neurohypophyseal hormone activity"/>
    <property type="evidence" value="ECO:0007669"/>
    <property type="project" value="InterPro"/>
</dbReference>
<sequence>MPGASTICFISLLAASTACYISNCPIGGKRAVMDTGSRKCMPCGPDNKGRCFGPSICCSEELGCYIGTPESARCLEESFLSSPCEASGRVCGLEEDGHCAAPGICCDEESCHMDAICAQGEIYSSRLDGGMSTPGEFVLRLLHLADRQSERK</sequence>
<feature type="disulfide bond" evidence="6">
    <location>
        <begin position="19"/>
        <end position="24"/>
    </location>
</feature>
<feature type="disulfide bond" evidence="6">
    <location>
        <begin position="91"/>
        <end position="105"/>
    </location>
</feature>
<feature type="disulfide bond" evidence="6">
    <location>
        <begin position="51"/>
        <end position="74"/>
    </location>
</feature>
<feature type="signal peptide" evidence="7">
    <location>
        <begin position="1"/>
        <end position="18"/>
    </location>
</feature>
<organism evidence="8 9">
    <name type="scientific">Erpetoichthys calabaricus</name>
    <name type="common">Rope fish</name>
    <name type="synonym">Calamoichthys calabaricus</name>
    <dbReference type="NCBI Taxonomy" id="27687"/>
    <lineage>
        <taxon>Eukaryota</taxon>
        <taxon>Metazoa</taxon>
        <taxon>Chordata</taxon>
        <taxon>Craniata</taxon>
        <taxon>Vertebrata</taxon>
        <taxon>Euteleostomi</taxon>
        <taxon>Actinopterygii</taxon>
        <taxon>Polypteriformes</taxon>
        <taxon>Polypteridae</taxon>
        <taxon>Erpetoichthys</taxon>
    </lineage>
</organism>
<dbReference type="Proteomes" id="UP000694620">
    <property type="component" value="Chromosome 7"/>
</dbReference>
<evidence type="ECO:0000256" key="6">
    <source>
        <dbReference type="PIRSR" id="PIRSR001815-50"/>
    </source>
</evidence>
<dbReference type="PROSITE" id="PS00264">
    <property type="entry name" value="NEUROHYPOPHYS_HORM"/>
    <property type="match status" value="1"/>
</dbReference>
<evidence type="ECO:0000313" key="8">
    <source>
        <dbReference type="Ensembl" id="ENSECRP00000012745.1"/>
    </source>
</evidence>
<dbReference type="PIRSF" id="PIRSF001815">
    <property type="entry name" value="Nonapeptide_hormone_precursor"/>
    <property type="match status" value="1"/>
</dbReference>
<dbReference type="RefSeq" id="XP_028661793.1">
    <property type="nucleotide sequence ID" value="XM_028805960.2"/>
</dbReference>
<evidence type="ECO:0000256" key="4">
    <source>
        <dbReference type="ARBA" id="ARBA00022815"/>
    </source>
</evidence>
<reference evidence="8" key="1">
    <citation type="submission" date="2021-06" db="EMBL/GenBank/DDBJ databases">
        <authorList>
            <consortium name="Wellcome Sanger Institute Data Sharing"/>
        </authorList>
    </citation>
    <scope>NUCLEOTIDE SEQUENCE [LARGE SCALE GENOMIC DNA]</scope>
</reference>
<proteinExistence type="inferred from homology"/>
<evidence type="ECO:0000256" key="1">
    <source>
        <dbReference type="ARBA" id="ARBA00007369"/>
    </source>
</evidence>
<dbReference type="PANTHER" id="PTHR11681:SF5">
    <property type="entry name" value="ISOTOCIN"/>
    <property type="match status" value="1"/>
</dbReference>
<evidence type="ECO:0000256" key="3">
    <source>
        <dbReference type="ARBA" id="ARBA00022729"/>
    </source>
</evidence>
<evidence type="ECO:0000256" key="5">
    <source>
        <dbReference type="ARBA" id="ARBA00023157"/>
    </source>
</evidence>
<dbReference type="PRINTS" id="PR00831">
    <property type="entry name" value="NEUROPHYSIN"/>
</dbReference>
<dbReference type="InterPro" id="IPR022423">
    <property type="entry name" value="Neurohypophysial_hormone_CS"/>
</dbReference>
<keyword evidence="4" id="KW-0027">Amidation</keyword>
<reference evidence="8" key="3">
    <citation type="submission" date="2025-09" db="UniProtKB">
        <authorList>
            <consortium name="Ensembl"/>
        </authorList>
    </citation>
    <scope>IDENTIFICATION</scope>
</reference>
<dbReference type="GO" id="GO:0005615">
    <property type="term" value="C:extracellular space"/>
    <property type="evidence" value="ECO:0007669"/>
    <property type="project" value="TreeGrafter"/>
</dbReference>
<protein>
    <submittedName>
        <fullName evidence="8">Oxytocin-neurophysin 1-like</fullName>
    </submittedName>
</protein>
<dbReference type="InterPro" id="IPR000981">
    <property type="entry name" value="Neurhyp_horm"/>
</dbReference>
<accession>A0A8C4S8E0</accession>
<evidence type="ECO:0000313" key="9">
    <source>
        <dbReference type="Proteomes" id="UP000694620"/>
    </source>
</evidence>
<dbReference type="SMART" id="SM00003">
    <property type="entry name" value="NH"/>
    <property type="match status" value="1"/>
</dbReference>
<feature type="disulfide bond" evidence="6">
    <location>
        <begin position="43"/>
        <end position="57"/>
    </location>
</feature>
<dbReference type="SUPFAM" id="SSF49606">
    <property type="entry name" value="Neurophysin II"/>
    <property type="match status" value="1"/>
</dbReference>
<dbReference type="GO" id="GO:0030141">
    <property type="term" value="C:secretory granule"/>
    <property type="evidence" value="ECO:0007669"/>
    <property type="project" value="TreeGrafter"/>
</dbReference>
<dbReference type="InterPro" id="IPR036387">
    <property type="entry name" value="Neurhyp_horm_dom_sf"/>
</dbReference>
<dbReference type="Pfam" id="PF00184">
    <property type="entry name" value="Hormone_5"/>
    <property type="match status" value="1"/>
</dbReference>
<comment type="similarity">
    <text evidence="1">Belongs to the vasopressin/oxytocin family.</text>
</comment>
<dbReference type="OrthoDB" id="10056056at2759"/>
<dbReference type="AlphaFoldDB" id="A0A8C4S8E0"/>
<keyword evidence="9" id="KW-1185">Reference proteome</keyword>
<evidence type="ECO:0000256" key="7">
    <source>
        <dbReference type="SAM" id="SignalP"/>
    </source>
</evidence>
<dbReference type="PANTHER" id="PTHR11681">
    <property type="entry name" value="NEUROPHYSIN"/>
    <property type="match status" value="1"/>
</dbReference>
<feature type="disulfide bond" evidence="6">
    <location>
        <begin position="106"/>
        <end position="111"/>
    </location>
</feature>
<feature type="disulfide bond" evidence="6">
    <location>
        <begin position="99"/>
        <end position="117"/>
    </location>
</feature>
<keyword evidence="2" id="KW-0165">Cleavage on pair of basic residues</keyword>
<dbReference type="FunFam" id="2.60.9.10:FF:000001">
    <property type="entry name" value="oxytocin-neurophysin 1"/>
    <property type="match status" value="1"/>
</dbReference>
<keyword evidence="3 7" id="KW-0732">Signal</keyword>
<feature type="chain" id="PRO_5034341539" evidence="7">
    <location>
        <begin position="19"/>
        <end position="152"/>
    </location>
</feature>
<feature type="disulfide bond" evidence="6">
    <location>
        <begin position="40"/>
        <end position="84"/>
    </location>
</feature>
<gene>
    <name evidence="8" type="primary">LOC114655054</name>
</gene>
<name>A0A8C4S8E0_ERPCA</name>
<dbReference type="GeneTree" id="ENSGT00390000004511"/>
<dbReference type="GeneID" id="114655054"/>
<keyword evidence="5 6" id="KW-1015">Disulfide bond</keyword>
<dbReference type="Gene3D" id="2.60.9.10">
    <property type="entry name" value="Neurohypophysial hormone domain"/>
    <property type="match status" value="1"/>
</dbReference>
<reference evidence="8" key="2">
    <citation type="submission" date="2025-08" db="UniProtKB">
        <authorList>
            <consortium name="Ensembl"/>
        </authorList>
    </citation>
    <scope>IDENTIFICATION</scope>
</reference>
<evidence type="ECO:0000256" key="2">
    <source>
        <dbReference type="ARBA" id="ARBA00022685"/>
    </source>
</evidence>
<dbReference type="Ensembl" id="ENSECRT00000012962.1">
    <property type="protein sequence ID" value="ENSECRP00000012745.1"/>
    <property type="gene ID" value="ENSECRG00000008512.1"/>
</dbReference>
<feature type="disulfide bond" evidence="6">
    <location>
        <begin position="58"/>
        <end position="64"/>
    </location>
</feature>